<evidence type="ECO:0000256" key="1">
    <source>
        <dbReference type="ARBA" id="ARBA00022729"/>
    </source>
</evidence>
<dbReference type="InterPro" id="IPR006059">
    <property type="entry name" value="SBP"/>
</dbReference>
<dbReference type="Proteomes" id="UP000466024">
    <property type="component" value="Unassembled WGS sequence"/>
</dbReference>
<evidence type="ECO:0000313" key="3">
    <source>
        <dbReference type="EMBL" id="KAA0020686.1"/>
    </source>
</evidence>
<dbReference type="EMBL" id="VTPX01000001">
    <property type="protein sequence ID" value="KAA0020686.1"/>
    <property type="molecule type" value="Genomic_DNA"/>
</dbReference>
<sequence>MKRKLMVCAVMALSTAATVQAQDKPTLYLGAYGGSFESIFRDSIIPAFEKAHDVDIVYVPGNSTDTLAKLQAQRNDQQMDVAIMDDGPTYQAINYGLCQSQAQAQAQDSSLDALYDFARFPDDKAAGIGIIAGGLAYNKAIFDEEGWAAPDSWDDLRDERFAGAINVPSISNSYGLYALVMMARMNGGSESDIEPGFKVFERDISPNVLSFTPSPGKTSELYQNHEIVMSVWGSGRVQSLADTGFPIEFVYPKEGAVALVQGACLVEGSSHADLAQAFIDYLLTPDVQVLLARERGNGPTNKQVELPEELAAKVPYGDRVANLVTLDWDTVNENRQAWTNLWNRRIER</sequence>
<dbReference type="Pfam" id="PF13416">
    <property type="entry name" value="SBP_bac_8"/>
    <property type="match status" value="1"/>
</dbReference>
<dbReference type="CDD" id="cd13589">
    <property type="entry name" value="PBP2_polyamine_RpCGA009"/>
    <property type="match status" value="1"/>
</dbReference>
<comment type="caution">
    <text evidence="3">The sequence shown here is derived from an EMBL/GenBank/DDBJ whole genome shotgun (WGS) entry which is preliminary data.</text>
</comment>
<dbReference type="PANTHER" id="PTHR30006">
    <property type="entry name" value="THIAMINE-BINDING PERIPLASMIC PROTEIN-RELATED"/>
    <property type="match status" value="1"/>
</dbReference>
<keyword evidence="4" id="KW-1185">Reference proteome</keyword>
<organism evidence="3 4">
    <name type="scientific">Salinicola corii</name>
    <dbReference type="NCBI Taxonomy" id="2606937"/>
    <lineage>
        <taxon>Bacteria</taxon>
        <taxon>Pseudomonadati</taxon>
        <taxon>Pseudomonadota</taxon>
        <taxon>Gammaproteobacteria</taxon>
        <taxon>Oceanospirillales</taxon>
        <taxon>Halomonadaceae</taxon>
        <taxon>Salinicola</taxon>
    </lineage>
</organism>
<dbReference type="RefSeq" id="WP_149433805.1">
    <property type="nucleotide sequence ID" value="NZ_VTPX01000001.1"/>
</dbReference>
<feature type="chain" id="PRO_5024850940" evidence="2">
    <location>
        <begin position="22"/>
        <end position="348"/>
    </location>
</feature>
<dbReference type="GO" id="GO:0030976">
    <property type="term" value="F:thiamine pyrophosphate binding"/>
    <property type="evidence" value="ECO:0007669"/>
    <property type="project" value="TreeGrafter"/>
</dbReference>
<protein>
    <submittedName>
        <fullName evidence="3">ABC transporter substrate-binding protein</fullName>
    </submittedName>
</protein>
<accession>A0A640WJ54</accession>
<evidence type="ECO:0000256" key="2">
    <source>
        <dbReference type="SAM" id="SignalP"/>
    </source>
</evidence>
<keyword evidence="1 2" id="KW-0732">Signal</keyword>
<dbReference type="PANTHER" id="PTHR30006:SF2">
    <property type="entry name" value="ABC TRANSPORTER SUBSTRATE-BINDING PROTEIN"/>
    <property type="match status" value="1"/>
</dbReference>
<dbReference type="GO" id="GO:0015888">
    <property type="term" value="P:thiamine transport"/>
    <property type="evidence" value="ECO:0007669"/>
    <property type="project" value="TreeGrafter"/>
</dbReference>
<feature type="signal peptide" evidence="2">
    <location>
        <begin position="1"/>
        <end position="21"/>
    </location>
</feature>
<dbReference type="Gene3D" id="3.40.190.10">
    <property type="entry name" value="Periplasmic binding protein-like II"/>
    <property type="match status" value="2"/>
</dbReference>
<dbReference type="GO" id="GO:0030288">
    <property type="term" value="C:outer membrane-bounded periplasmic space"/>
    <property type="evidence" value="ECO:0007669"/>
    <property type="project" value="TreeGrafter"/>
</dbReference>
<proteinExistence type="predicted"/>
<dbReference type="AlphaFoldDB" id="A0A640WJ54"/>
<gene>
    <name evidence="3" type="ORF">F0A16_02515</name>
</gene>
<reference evidence="3 4" key="1">
    <citation type="submission" date="2019-08" db="EMBL/GenBank/DDBJ databases">
        <title>Bioinformatics analysis of the strain L3 and L5.</title>
        <authorList>
            <person name="Li X."/>
        </authorList>
    </citation>
    <scope>NUCLEOTIDE SEQUENCE [LARGE SCALE GENOMIC DNA]</scope>
    <source>
        <strain evidence="3 4">L3</strain>
    </source>
</reference>
<evidence type="ECO:0000313" key="4">
    <source>
        <dbReference type="Proteomes" id="UP000466024"/>
    </source>
</evidence>
<name>A0A640WJ54_9GAMM</name>
<dbReference type="SUPFAM" id="SSF53850">
    <property type="entry name" value="Periplasmic binding protein-like II"/>
    <property type="match status" value="1"/>
</dbReference>
<dbReference type="GO" id="GO:0030975">
    <property type="term" value="F:thiamine binding"/>
    <property type="evidence" value="ECO:0007669"/>
    <property type="project" value="TreeGrafter"/>
</dbReference>